<comment type="caution">
    <text evidence="1">The sequence shown here is derived from an EMBL/GenBank/DDBJ whole genome shotgun (WGS) entry which is preliminary data.</text>
</comment>
<gene>
    <name evidence="1" type="ORF">GGD71_004548</name>
</gene>
<proteinExistence type="predicted"/>
<organism evidence="1 2">
    <name type="scientific">Variovorax guangxiensis</name>
    <dbReference type="NCBI Taxonomy" id="1775474"/>
    <lineage>
        <taxon>Bacteria</taxon>
        <taxon>Pseudomonadati</taxon>
        <taxon>Pseudomonadota</taxon>
        <taxon>Betaproteobacteria</taxon>
        <taxon>Burkholderiales</taxon>
        <taxon>Comamonadaceae</taxon>
        <taxon>Variovorax</taxon>
    </lineage>
</organism>
<dbReference type="Proteomes" id="UP000524450">
    <property type="component" value="Unassembled WGS sequence"/>
</dbReference>
<name>A0A840FSC9_9BURK</name>
<sequence length="693" mass="72033">MRKRMTRYLASWGMVALLAACGGGGGGGGSGLSLSSGGSGKPEVAAAKTLGTPDARNGSYRVYAANGTQQQLSVDFDAGSYTMTDNLGAAESGTFAEDFTEPGTYVFASGRITTAANTSRFRVTTDTIVGAFPFQTAYSSPAAYAAQPFVAARDFVTTAALIDGTYNRFSVTRSPGGVQDSTILSMRLSGSGTVLEFCNDSIIYKIDLCPAASKRTYAVTPGVDDAWVATNVANSSDVANFRVARIGGQNVYLGGGVSVSPAQQFMRIGLPESSSWPTTRGIGSSTTGSWGTNLISTTSSVRTSTGTDDTFGTLTMPVDSTAYTNQPLGIRGVNFTGASKYFAMQVGELSVLVGARNNTATQGYIQLNLIDTGATPDARNGRYKVYATNGSRQTLALNLDSKRYEMTDAAGTVASGSFAEDTAEAGSFIFDSSRITSTANTARFRFTTDTVVGAFPFAVAQVTPESYAVRPFVASRALVKTQSALDGTYNRLGINMTATGGDSSITQIQIANGGTVLYLCNDNVIYRIDNCPSASVLTYTVSAGTTVDTWRIVNVANPSDNGTFAVARVGGENIYLSAGNVASTPPRSVFRIGLPERATWPTVIARGGATSGGWGSTGADASYYARTQTLPDGTSATLAATLGSMGTNGPLNMRAATFTGPNYHFASQSSKLFAMVGSRNPATAGAMEIGLID</sequence>
<reference evidence="1 2" key="1">
    <citation type="submission" date="2020-08" db="EMBL/GenBank/DDBJ databases">
        <title>Genomic Encyclopedia of Type Strains, Phase IV (KMG-V): Genome sequencing to study the core and pangenomes of soil and plant-associated prokaryotes.</title>
        <authorList>
            <person name="Whitman W."/>
        </authorList>
    </citation>
    <scope>NUCLEOTIDE SEQUENCE [LARGE SCALE GENOMIC DNA]</scope>
    <source>
        <strain evidence="1 2">34/80</strain>
    </source>
</reference>
<dbReference type="EMBL" id="JACIFZ010000005">
    <property type="protein sequence ID" value="MBB4223762.1"/>
    <property type="molecule type" value="Genomic_DNA"/>
</dbReference>
<dbReference type="PROSITE" id="PS51257">
    <property type="entry name" value="PROKAR_LIPOPROTEIN"/>
    <property type="match status" value="1"/>
</dbReference>
<evidence type="ECO:0000313" key="2">
    <source>
        <dbReference type="Proteomes" id="UP000524450"/>
    </source>
</evidence>
<dbReference type="AlphaFoldDB" id="A0A840FSC9"/>
<evidence type="ECO:0000313" key="1">
    <source>
        <dbReference type="EMBL" id="MBB4223762.1"/>
    </source>
</evidence>
<protein>
    <submittedName>
        <fullName evidence="1">Uncharacterized protein</fullName>
    </submittedName>
</protein>
<accession>A0A840FSC9</accession>
<dbReference type="RefSeq" id="WP_184640873.1">
    <property type="nucleotide sequence ID" value="NZ_JACIFZ010000005.1"/>
</dbReference>